<evidence type="ECO:0000259" key="3">
    <source>
        <dbReference type="Pfam" id="PF12849"/>
    </source>
</evidence>
<keyword evidence="2" id="KW-0812">Transmembrane</keyword>
<keyword evidence="5" id="KW-1185">Reference proteome</keyword>
<dbReference type="InterPro" id="IPR024370">
    <property type="entry name" value="PBP_domain"/>
</dbReference>
<keyword evidence="2" id="KW-1133">Transmembrane helix</keyword>
<dbReference type="Proteomes" id="UP001199659">
    <property type="component" value="Chromosome"/>
</dbReference>
<dbReference type="EMBL" id="CP087880">
    <property type="protein sequence ID" value="UGS43131.1"/>
    <property type="molecule type" value="Genomic_DNA"/>
</dbReference>
<dbReference type="Gene3D" id="3.40.190.10">
    <property type="entry name" value="Periplasmic binding protein-like II"/>
    <property type="match status" value="2"/>
</dbReference>
<dbReference type="RefSeq" id="WP_231826017.1">
    <property type="nucleotide sequence ID" value="NZ_CP087880.1"/>
</dbReference>
<gene>
    <name evidence="4" type="ORF">G163CM_38960</name>
</gene>
<reference evidence="4 5" key="1">
    <citation type="journal article" date="2022" name="Int. J. Syst. Evol. Microbiol.">
        <title>Pseudocitrobacter corydidari sp. nov., isolated from the Asian emerald cockroach Corydidarum magnifica.</title>
        <authorList>
            <person name="Guzman J."/>
            <person name="Poehlein A."/>
            <person name="Glaeser S.P."/>
            <person name="Schwengers O."/>
            <person name="Blom J."/>
            <person name="Hollensteiner J."/>
            <person name="Kampfer P."/>
            <person name="Vilcinskas A."/>
        </authorList>
    </citation>
    <scope>NUCLEOTIDE SEQUENCE [LARGE SCALE GENOMIC DNA]</scope>
    <source>
        <strain evidence="4">G163CM</strain>
    </source>
</reference>
<evidence type="ECO:0000256" key="2">
    <source>
        <dbReference type="SAM" id="Phobius"/>
    </source>
</evidence>
<dbReference type="Pfam" id="PF12849">
    <property type="entry name" value="PBP_like_2"/>
    <property type="match status" value="1"/>
</dbReference>
<dbReference type="SUPFAM" id="SSF53850">
    <property type="entry name" value="Periplasmic binding protein-like II"/>
    <property type="match status" value="1"/>
</dbReference>
<evidence type="ECO:0000256" key="1">
    <source>
        <dbReference type="ARBA" id="ARBA00022729"/>
    </source>
</evidence>
<protein>
    <recommendedName>
        <fullName evidence="3">PBP domain-containing protein</fullName>
    </recommendedName>
</protein>
<accession>A0ABY3S965</accession>
<feature type="transmembrane region" description="Helical" evidence="2">
    <location>
        <begin position="84"/>
        <end position="104"/>
    </location>
</feature>
<feature type="transmembrane region" description="Helical" evidence="2">
    <location>
        <begin position="137"/>
        <end position="158"/>
    </location>
</feature>
<dbReference type="InterPro" id="IPR050811">
    <property type="entry name" value="Phosphate_ABC_transporter"/>
</dbReference>
<sequence>MKNIKWIFLSLVMAFIGVPILAHCVALFCGLCVAIIAYILEGLGLGKETQGLPSALILLAVCNLMFFGGRIWSKDNAPEDNLTWRHVILLLPVLLALLGWIYALQQAGLDFYTMGSGTLAVLSPWAGIHIVNLVCQWYWGSLLIPVCSQLSFTLGYGWSFRRSFFTSRAGICRSIILFLIVIASTYAAYQAWQQKLKYPNVIYEDRDTRNYRPDKWHNELIPLQGRPELQITHNWPRMDGATAGYPLYASAFYALNVLPKRFDEDKYLLNSRTPAAWENIIKGHVDIIFVAQPSAGQKSDAQKMGVKLTYTPFAREAFVFIVNKNNPINSLTTEQVRDIFSGKMTNWRQVGGPDAAIEPWQRPEDSGSQTAMLAKVMKGTPMLKPREMKVADQMGELLDVVAQYQDTPGAIGYTFRYYATRMHAREGVKLLAINGIAPTAENIRNEVYPWVAGVYMVTQENPTTETQKVVEWFLSPQGQRLVQDVGYVPMYETLANSGQ</sequence>
<feature type="transmembrane region" description="Helical" evidence="2">
    <location>
        <begin position="6"/>
        <end position="39"/>
    </location>
</feature>
<dbReference type="PANTHER" id="PTHR30570:SF1">
    <property type="entry name" value="PHOSPHATE-BINDING PROTEIN PSTS"/>
    <property type="match status" value="1"/>
</dbReference>
<dbReference type="PANTHER" id="PTHR30570">
    <property type="entry name" value="PERIPLASMIC PHOSPHATE BINDING COMPONENT OF PHOSPHATE ABC TRANSPORTER"/>
    <property type="match status" value="1"/>
</dbReference>
<name>A0ABY3S965_9ENTR</name>
<keyword evidence="2" id="KW-0472">Membrane</keyword>
<keyword evidence="1" id="KW-0732">Signal</keyword>
<evidence type="ECO:0000313" key="5">
    <source>
        <dbReference type="Proteomes" id="UP001199659"/>
    </source>
</evidence>
<feature type="transmembrane region" description="Helical" evidence="2">
    <location>
        <begin position="51"/>
        <end position="72"/>
    </location>
</feature>
<feature type="transmembrane region" description="Helical" evidence="2">
    <location>
        <begin position="170"/>
        <end position="189"/>
    </location>
</feature>
<proteinExistence type="predicted"/>
<evidence type="ECO:0000313" key="4">
    <source>
        <dbReference type="EMBL" id="UGS43131.1"/>
    </source>
</evidence>
<organism evidence="4 5">
    <name type="scientific">Pseudocitrobacter corydidari</name>
    <dbReference type="NCBI Taxonomy" id="2891570"/>
    <lineage>
        <taxon>Bacteria</taxon>
        <taxon>Pseudomonadati</taxon>
        <taxon>Pseudomonadota</taxon>
        <taxon>Gammaproteobacteria</taxon>
        <taxon>Enterobacterales</taxon>
        <taxon>Enterobacteriaceae</taxon>
        <taxon>Pseudocitrobacter</taxon>
    </lineage>
</organism>
<feature type="domain" description="PBP" evidence="3">
    <location>
        <begin position="276"/>
        <end position="476"/>
    </location>
</feature>